<evidence type="ECO:0000256" key="1">
    <source>
        <dbReference type="SAM" id="SignalP"/>
    </source>
</evidence>
<dbReference type="KEGG" id="fvn:FVRRES_06311"/>
<dbReference type="Proteomes" id="UP000245910">
    <property type="component" value="Chromosome II"/>
</dbReference>
<dbReference type="GO" id="GO:0016791">
    <property type="term" value="F:phosphatase activity"/>
    <property type="evidence" value="ECO:0007669"/>
    <property type="project" value="InterPro"/>
</dbReference>
<sequence length="295" mass="31816">MSIRSVSSQILVSTLALSGLCLGQKTGKFNFLTYNVAGLPEIINGNDVPGDKGTNSNLIGTAFATQGFDIVHMQEDFNYHAYIYATDNHPHRTPTSGGVPFGDGLNTVANYPWSTFSRKKWNKCNLNSGDCLTPKGFSFMRMTIGQVEVDLYNLHADAGSDKGDVDARSAGIDQVLAYIKSNSNGRAVIIGGDTNDRWTNSGRSINKLTDAGFSDAWVQLIQGGQYPTAGASANPCKVPAADNKCEIVDKVFYRSGSTVKLSATSFNYVPQLFVQPDGNILSDHNPVLVDFTYSS</sequence>
<dbReference type="InterPro" id="IPR038772">
    <property type="entry name" value="Sph/SMPD2-like"/>
</dbReference>
<dbReference type="RefSeq" id="XP_025585595.1">
    <property type="nucleotide sequence ID" value="XM_025734828.2"/>
</dbReference>
<feature type="chain" id="PRO_5014746728" description="Inositol polyphosphate-related phosphatase domain-containing protein" evidence="1">
    <location>
        <begin position="24"/>
        <end position="295"/>
    </location>
</feature>
<dbReference type="GeneID" id="37257950"/>
<accession>A0A2L2TQM3</accession>
<dbReference type="EMBL" id="LN649230">
    <property type="protein sequence ID" value="CEI61875.1"/>
    <property type="molecule type" value="Genomic_DNA"/>
</dbReference>
<dbReference type="PANTHER" id="PTHR16320:SF1">
    <property type="entry name" value="SPHINGOMYELINASE DDB_G0288017"/>
    <property type="match status" value="1"/>
</dbReference>
<evidence type="ECO:0000313" key="4">
    <source>
        <dbReference type="Proteomes" id="UP000245910"/>
    </source>
</evidence>
<dbReference type="Gene3D" id="3.60.10.10">
    <property type="entry name" value="Endonuclease/exonuclease/phosphatase"/>
    <property type="match status" value="1"/>
</dbReference>
<dbReference type="GO" id="GO:0004767">
    <property type="term" value="F:sphingomyelin phosphodiesterase activity"/>
    <property type="evidence" value="ECO:0007669"/>
    <property type="project" value="InterPro"/>
</dbReference>
<dbReference type="InterPro" id="IPR000300">
    <property type="entry name" value="IPPc"/>
</dbReference>
<dbReference type="OrthoDB" id="40902at2759"/>
<evidence type="ECO:0000259" key="2">
    <source>
        <dbReference type="Pfam" id="PF22669"/>
    </source>
</evidence>
<feature type="domain" description="Inositol polyphosphate-related phosphatase" evidence="2">
    <location>
        <begin position="63"/>
        <end position="287"/>
    </location>
</feature>
<feature type="signal peptide" evidence="1">
    <location>
        <begin position="1"/>
        <end position="23"/>
    </location>
</feature>
<name>A0A2L2TQM3_9HYPO</name>
<dbReference type="PANTHER" id="PTHR16320">
    <property type="entry name" value="SPHINGOMYELINASE FAMILY MEMBER"/>
    <property type="match status" value="1"/>
</dbReference>
<keyword evidence="4" id="KW-1185">Reference proteome</keyword>
<keyword evidence="1" id="KW-0732">Signal</keyword>
<protein>
    <recommendedName>
        <fullName evidence="2">Inositol polyphosphate-related phosphatase domain-containing protein</fullName>
    </recommendedName>
</protein>
<dbReference type="GO" id="GO:0005737">
    <property type="term" value="C:cytoplasm"/>
    <property type="evidence" value="ECO:0007669"/>
    <property type="project" value="TreeGrafter"/>
</dbReference>
<organism evidence="3 4">
    <name type="scientific">Fusarium venenatum</name>
    <dbReference type="NCBI Taxonomy" id="56646"/>
    <lineage>
        <taxon>Eukaryota</taxon>
        <taxon>Fungi</taxon>
        <taxon>Dikarya</taxon>
        <taxon>Ascomycota</taxon>
        <taxon>Pezizomycotina</taxon>
        <taxon>Sordariomycetes</taxon>
        <taxon>Hypocreomycetidae</taxon>
        <taxon>Hypocreales</taxon>
        <taxon>Nectriaceae</taxon>
        <taxon>Fusarium</taxon>
    </lineage>
</organism>
<evidence type="ECO:0000313" key="3">
    <source>
        <dbReference type="EMBL" id="CEI61875.1"/>
    </source>
</evidence>
<dbReference type="Pfam" id="PF22669">
    <property type="entry name" value="Exo_endo_phos2"/>
    <property type="match status" value="1"/>
</dbReference>
<dbReference type="STRING" id="56646.A0A2L2TQM3"/>
<dbReference type="AlphaFoldDB" id="A0A2L2TQM3"/>
<dbReference type="InterPro" id="IPR036691">
    <property type="entry name" value="Endo/exonu/phosph_ase_sf"/>
</dbReference>
<dbReference type="GO" id="GO:0046856">
    <property type="term" value="P:phosphatidylinositol dephosphorylation"/>
    <property type="evidence" value="ECO:0007669"/>
    <property type="project" value="InterPro"/>
</dbReference>
<reference evidence="4" key="1">
    <citation type="submission" date="2014-10" db="EMBL/GenBank/DDBJ databases">
        <authorList>
            <person name="King R."/>
        </authorList>
    </citation>
    <scope>NUCLEOTIDE SEQUENCE [LARGE SCALE GENOMIC DNA]</scope>
    <source>
        <strain evidence="4">A3/5</strain>
    </source>
</reference>
<proteinExistence type="predicted"/>
<dbReference type="SUPFAM" id="SSF56219">
    <property type="entry name" value="DNase I-like"/>
    <property type="match status" value="1"/>
</dbReference>